<evidence type="ECO:0000313" key="3">
    <source>
        <dbReference type="Proteomes" id="UP001323405"/>
    </source>
</evidence>
<protein>
    <recommendedName>
        <fullName evidence="4">SnoaL-like domain-containing protein</fullName>
    </recommendedName>
</protein>
<feature type="compositionally biased region" description="Low complexity" evidence="1">
    <location>
        <begin position="1"/>
        <end position="24"/>
    </location>
</feature>
<keyword evidence="3" id="KW-1185">Reference proteome</keyword>
<name>A0ABR0GWQ6_9PEZI</name>
<dbReference type="GeneID" id="87906026"/>
<evidence type="ECO:0000256" key="1">
    <source>
        <dbReference type="SAM" id="MobiDB-lite"/>
    </source>
</evidence>
<evidence type="ECO:0008006" key="4">
    <source>
        <dbReference type="Google" id="ProtNLM"/>
    </source>
</evidence>
<evidence type="ECO:0000313" key="2">
    <source>
        <dbReference type="EMBL" id="KAK4660200.1"/>
    </source>
</evidence>
<proteinExistence type="predicted"/>
<gene>
    <name evidence="2" type="ORF">QC762_116985</name>
</gene>
<dbReference type="RefSeq" id="XP_062749170.1">
    <property type="nucleotide sequence ID" value="XM_062886119.1"/>
</dbReference>
<organism evidence="2 3">
    <name type="scientific">Podospora pseudocomata</name>
    <dbReference type="NCBI Taxonomy" id="2093779"/>
    <lineage>
        <taxon>Eukaryota</taxon>
        <taxon>Fungi</taxon>
        <taxon>Dikarya</taxon>
        <taxon>Ascomycota</taxon>
        <taxon>Pezizomycotina</taxon>
        <taxon>Sordariomycetes</taxon>
        <taxon>Sordariomycetidae</taxon>
        <taxon>Sordariales</taxon>
        <taxon>Podosporaceae</taxon>
        <taxon>Podospora</taxon>
    </lineage>
</organism>
<dbReference type="Proteomes" id="UP001323405">
    <property type="component" value="Unassembled WGS sequence"/>
</dbReference>
<dbReference type="EMBL" id="JAFFHA010000001">
    <property type="protein sequence ID" value="KAK4660200.1"/>
    <property type="molecule type" value="Genomic_DNA"/>
</dbReference>
<feature type="compositionally biased region" description="Low complexity" evidence="1">
    <location>
        <begin position="36"/>
        <end position="47"/>
    </location>
</feature>
<feature type="region of interest" description="Disordered" evidence="1">
    <location>
        <begin position="1"/>
        <end position="48"/>
    </location>
</feature>
<accession>A0ABR0GWQ6</accession>
<reference evidence="2 3" key="1">
    <citation type="journal article" date="2023" name="bioRxiv">
        <title>High-quality genome assemblies of four members of thePodospora anserinaspecies complex.</title>
        <authorList>
            <person name="Ament-Velasquez S.L."/>
            <person name="Vogan A.A."/>
            <person name="Wallerman O."/>
            <person name="Hartmann F."/>
            <person name="Gautier V."/>
            <person name="Silar P."/>
            <person name="Giraud T."/>
            <person name="Johannesson H."/>
        </authorList>
    </citation>
    <scope>NUCLEOTIDE SEQUENCE [LARGE SCALE GENOMIC DNA]</scope>
    <source>
        <strain evidence="2 3">CBS 415.72m</strain>
    </source>
</reference>
<comment type="caution">
    <text evidence="2">The sequence shown here is derived from an EMBL/GenBank/DDBJ whole genome shotgun (WGS) entry which is preliminary data.</text>
</comment>
<sequence length="314" mass="34787">MASQQQPAAAAAATAAATAAAQQSEPLRLTPHDTSPEQPQQQQNKPPFSSARDLLEYLYEDVTRLSQIATENCVLHPADNTLPPCLGVAACQAHEEELLKTTRGTLKMRVESITLSSSHEFGCVMGKFELGGGEVRETFCGVWRFEMGTTDGEEVRAVEHWENLTPEGRRRVADLRPQLPPQPLPLPPLRLEQSLPLPHLPLKHPTQLKLDKLAKIRQLPHLPLRYLTQIHMPRPPAPSHLHRRHPQDISDIPRMPLLHGRDLGAEPAVQSSKLRDVPPVERDKCSGLIGRQGICKRRRRKGRVEDTGGATGVG</sequence>